<dbReference type="GO" id="GO:0003677">
    <property type="term" value="F:DNA binding"/>
    <property type="evidence" value="ECO:0007669"/>
    <property type="project" value="UniProtKB-KW"/>
</dbReference>
<keyword evidence="3 8" id="KW-0863">Zinc-finger</keyword>
<dbReference type="FunFam" id="3.30.160.60:FF:000131">
    <property type="entry name" value="protein indeterminate-domain 5, chloroplastic-like"/>
    <property type="match status" value="1"/>
</dbReference>
<dbReference type="OrthoDB" id="6354171at2759"/>
<proteinExistence type="predicted"/>
<protein>
    <recommendedName>
        <fullName evidence="10">C2H2-type domain-containing protein</fullName>
    </recommendedName>
</protein>
<dbReference type="AlphaFoldDB" id="A0A8K0DZ17"/>
<keyword evidence="1" id="KW-0479">Metal-binding</keyword>
<organism evidence="11 12">
    <name type="scientific">Rhamnella rubrinervis</name>
    <dbReference type="NCBI Taxonomy" id="2594499"/>
    <lineage>
        <taxon>Eukaryota</taxon>
        <taxon>Viridiplantae</taxon>
        <taxon>Streptophyta</taxon>
        <taxon>Embryophyta</taxon>
        <taxon>Tracheophyta</taxon>
        <taxon>Spermatophyta</taxon>
        <taxon>Magnoliopsida</taxon>
        <taxon>eudicotyledons</taxon>
        <taxon>Gunneridae</taxon>
        <taxon>Pentapetalae</taxon>
        <taxon>rosids</taxon>
        <taxon>fabids</taxon>
        <taxon>Rosales</taxon>
        <taxon>Rhamnaceae</taxon>
        <taxon>rhamnoid group</taxon>
        <taxon>Rhamneae</taxon>
        <taxon>Rhamnella</taxon>
    </lineage>
</organism>
<dbReference type="PROSITE" id="PS00028">
    <property type="entry name" value="ZINC_FINGER_C2H2_1"/>
    <property type="match status" value="1"/>
</dbReference>
<evidence type="ECO:0000256" key="7">
    <source>
        <dbReference type="ARBA" id="ARBA00023163"/>
    </source>
</evidence>
<evidence type="ECO:0000313" key="12">
    <source>
        <dbReference type="Proteomes" id="UP000796880"/>
    </source>
</evidence>
<evidence type="ECO:0000256" key="6">
    <source>
        <dbReference type="ARBA" id="ARBA00023125"/>
    </source>
</evidence>
<dbReference type="Proteomes" id="UP000796880">
    <property type="component" value="Unassembled WGS sequence"/>
</dbReference>
<evidence type="ECO:0000256" key="4">
    <source>
        <dbReference type="ARBA" id="ARBA00022833"/>
    </source>
</evidence>
<feature type="compositionally biased region" description="Low complexity" evidence="9">
    <location>
        <begin position="34"/>
        <end position="65"/>
    </location>
</feature>
<accession>A0A8K0DZ17</accession>
<reference evidence="11" key="1">
    <citation type="submission" date="2020-03" db="EMBL/GenBank/DDBJ databases">
        <title>A high-quality chromosome-level genome assembly of a woody plant with both climbing and erect habits, Rhamnella rubrinervis.</title>
        <authorList>
            <person name="Lu Z."/>
            <person name="Yang Y."/>
            <person name="Zhu X."/>
            <person name="Sun Y."/>
        </authorList>
    </citation>
    <scope>NUCLEOTIDE SEQUENCE</scope>
    <source>
        <strain evidence="11">BYM</strain>
        <tissue evidence="11">Leaf</tissue>
    </source>
</reference>
<feature type="domain" description="C2H2-type" evidence="10">
    <location>
        <begin position="125"/>
        <end position="147"/>
    </location>
</feature>
<evidence type="ECO:0000256" key="8">
    <source>
        <dbReference type="PROSITE-ProRule" id="PRU00042"/>
    </source>
</evidence>
<keyword evidence="12" id="KW-1185">Reference proteome</keyword>
<dbReference type="InterPro" id="IPR031140">
    <property type="entry name" value="IDD1-16"/>
</dbReference>
<evidence type="ECO:0000313" key="11">
    <source>
        <dbReference type="EMBL" id="KAF3436410.1"/>
    </source>
</evidence>
<sequence length="608" mass="66907">MSNITGEEGSFSSGNTGEEVHQEKNQQLQNHFHGSTSGLLPSSTTTATNSNGSSSQQQQQQQQPSLKKKRNLPGTPGNYSSAPSYQLSSMFLLYYFTKVFIHINCDPNAEVIALSPTTLMATNRFVCEICNKGFQRDQNLQLHRRGHNLPWKLRQRTTTEVRKRVYICPESTCVHHNPSRALGDLTGIKKHFSRKHGEKKWKCDKCSKKYAVQSDWKAHQKTCGTREYKCDCGTIFSRRDSFITHRAFCDALAEENNKANQGLMNNSMAPNLQNQMPELMPSMPNTTIAQNISNNIGNSEFNNYDPKNPLKSLPQELVPMPFKSMNMAGGMFSSSSGSLFGGPRGISSSSSSLQLSSNSSSGFNYLQDGKNGCQLAGSAHMSATALLQKAAQMGATASNTTINSPMMQKSFVSSMAGPHDQLSNNSVRLQPPYSGAIQQHGNINNSYNNDQFQVPQSSHEQSSMVGINGNTGGFTNTFDANNTASSVVNDMGVFSQMFMGGDHQNPAGFLKTLEQEDNTSNSSLIQARNNINATEPIPAVSSRFGGDMMTVDFLGIGGTRSANLHEQQQQQKLELEAMRQQRLPIINPFQHQLSHGDSVMDKHNIWDV</sequence>
<name>A0A8K0DZ17_9ROSA</name>
<dbReference type="Pfam" id="PF22996">
    <property type="entry name" value="C2H2-2nd_BIRD-IDD"/>
    <property type="match status" value="1"/>
</dbReference>
<keyword evidence="2" id="KW-0677">Repeat</keyword>
<dbReference type="Pfam" id="PF22995">
    <property type="entry name" value="C2CH-3rd_BIRD-IDD"/>
    <property type="match status" value="1"/>
</dbReference>
<dbReference type="PANTHER" id="PTHR10593">
    <property type="entry name" value="SERINE/THREONINE-PROTEIN KINASE RIO"/>
    <property type="match status" value="1"/>
</dbReference>
<keyword evidence="7" id="KW-0804">Transcription</keyword>
<dbReference type="GO" id="GO:0008270">
    <property type="term" value="F:zinc ion binding"/>
    <property type="evidence" value="ECO:0007669"/>
    <property type="project" value="UniProtKB-KW"/>
</dbReference>
<dbReference type="EMBL" id="VOIH02000010">
    <property type="protein sequence ID" value="KAF3436410.1"/>
    <property type="molecule type" value="Genomic_DNA"/>
</dbReference>
<keyword evidence="6" id="KW-0238">DNA-binding</keyword>
<dbReference type="InterPro" id="IPR013087">
    <property type="entry name" value="Znf_C2H2_type"/>
</dbReference>
<dbReference type="InterPro" id="IPR055187">
    <property type="entry name" value="C2CH-3rd_BIRD-IDD"/>
</dbReference>
<evidence type="ECO:0000256" key="3">
    <source>
        <dbReference type="ARBA" id="ARBA00022771"/>
    </source>
</evidence>
<evidence type="ECO:0000256" key="9">
    <source>
        <dbReference type="SAM" id="MobiDB-lite"/>
    </source>
</evidence>
<dbReference type="InterPro" id="IPR055185">
    <property type="entry name" value="C2CH-4th_BIRD-IDD"/>
</dbReference>
<dbReference type="Pfam" id="PF00096">
    <property type="entry name" value="zf-C2H2"/>
    <property type="match status" value="1"/>
</dbReference>
<dbReference type="Pfam" id="PF22992">
    <property type="entry name" value="C2CH-4th_BIRD-IDD"/>
    <property type="match status" value="1"/>
</dbReference>
<evidence type="ECO:0000256" key="1">
    <source>
        <dbReference type="ARBA" id="ARBA00022723"/>
    </source>
</evidence>
<dbReference type="GO" id="GO:0003700">
    <property type="term" value="F:DNA-binding transcription factor activity"/>
    <property type="evidence" value="ECO:0007669"/>
    <property type="project" value="TreeGrafter"/>
</dbReference>
<gene>
    <name evidence="11" type="ORF">FNV43_RR23502</name>
</gene>
<feature type="compositionally biased region" description="Polar residues" evidence="9">
    <location>
        <begin position="1"/>
        <end position="16"/>
    </location>
</feature>
<dbReference type="FunFam" id="3.30.160.60:FF:000554">
    <property type="entry name" value="protein indeterminate-domain 12-like"/>
    <property type="match status" value="1"/>
</dbReference>
<keyword evidence="5" id="KW-0805">Transcription regulation</keyword>
<evidence type="ECO:0000256" key="2">
    <source>
        <dbReference type="ARBA" id="ARBA00022737"/>
    </source>
</evidence>
<dbReference type="SUPFAM" id="SSF57667">
    <property type="entry name" value="beta-beta-alpha zinc fingers"/>
    <property type="match status" value="1"/>
</dbReference>
<dbReference type="Gene3D" id="3.30.160.60">
    <property type="entry name" value="Classic Zinc Finger"/>
    <property type="match status" value="2"/>
</dbReference>
<comment type="caution">
    <text evidence="11">The sequence shown here is derived from an EMBL/GenBank/DDBJ whole genome shotgun (WGS) entry which is preliminary data.</text>
</comment>
<dbReference type="InterPro" id="IPR036236">
    <property type="entry name" value="Znf_C2H2_sf"/>
</dbReference>
<feature type="region of interest" description="Disordered" evidence="9">
    <location>
        <begin position="1"/>
        <end position="80"/>
    </location>
</feature>
<dbReference type="GO" id="GO:0005634">
    <property type="term" value="C:nucleus"/>
    <property type="evidence" value="ECO:0007669"/>
    <property type="project" value="TreeGrafter"/>
</dbReference>
<dbReference type="PROSITE" id="PS50157">
    <property type="entry name" value="ZINC_FINGER_C2H2_2"/>
    <property type="match status" value="1"/>
</dbReference>
<evidence type="ECO:0000259" key="10">
    <source>
        <dbReference type="PROSITE" id="PS50157"/>
    </source>
</evidence>
<dbReference type="SMART" id="SM00355">
    <property type="entry name" value="ZnF_C2H2"/>
    <property type="match status" value="3"/>
</dbReference>
<dbReference type="PANTHER" id="PTHR10593:SF234">
    <property type="entry name" value="C2H2-TYPE DOMAIN-CONTAINING PROTEIN"/>
    <property type="match status" value="1"/>
</dbReference>
<evidence type="ECO:0000256" key="5">
    <source>
        <dbReference type="ARBA" id="ARBA00023015"/>
    </source>
</evidence>
<dbReference type="InterPro" id="IPR055186">
    <property type="entry name" value="C2H2-2nd_BIRD-IDD"/>
</dbReference>
<keyword evidence="4" id="KW-0862">Zinc</keyword>